<dbReference type="Gene3D" id="2.30.110.10">
    <property type="entry name" value="Electron Transport, Fmn-binding Protein, Chain A"/>
    <property type="match status" value="1"/>
</dbReference>
<dbReference type="InterPro" id="IPR019966">
    <property type="entry name" value="F420-dep_enz_PPOX_Rv3369"/>
</dbReference>
<dbReference type="InterPro" id="IPR012349">
    <property type="entry name" value="Split_barrel_FMN-bd"/>
</dbReference>
<dbReference type="InterPro" id="IPR011576">
    <property type="entry name" value="Pyridox_Oxase_N"/>
</dbReference>
<evidence type="ECO:0000259" key="2">
    <source>
        <dbReference type="Pfam" id="PF01243"/>
    </source>
</evidence>
<name>A0A5Q6RRA6_9ACTN</name>
<dbReference type="PANTHER" id="PTHR35176:SF4">
    <property type="entry name" value="PYRIDOXAMINE 5'-PHOSPHATE OXIDASE-RELATED FMN-BINDING"/>
    <property type="match status" value="1"/>
</dbReference>
<gene>
    <name evidence="3" type="ORF">FE697_016745</name>
</gene>
<organism evidence="3 4">
    <name type="scientific">Mumia zhuanghuii</name>
    <dbReference type="NCBI Taxonomy" id="2585211"/>
    <lineage>
        <taxon>Bacteria</taxon>
        <taxon>Bacillati</taxon>
        <taxon>Actinomycetota</taxon>
        <taxon>Actinomycetes</taxon>
        <taxon>Propionibacteriales</taxon>
        <taxon>Nocardioidaceae</taxon>
        <taxon>Mumia</taxon>
    </lineage>
</organism>
<dbReference type="EMBL" id="VDFQ02000005">
    <property type="protein sequence ID" value="KAA1420596.1"/>
    <property type="molecule type" value="Genomic_DNA"/>
</dbReference>
<proteinExistence type="predicted"/>
<dbReference type="AlphaFoldDB" id="A0A5Q6RRA6"/>
<dbReference type="EC" id="1.-.-.-" evidence="3"/>
<dbReference type="Proteomes" id="UP000307768">
    <property type="component" value="Unassembled WGS sequence"/>
</dbReference>
<dbReference type="OrthoDB" id="157302at2"/>
<comment type="caution">
    <text evidence="3">The sequence shown here is derived from an EMBL/GenBank/DDBJ whole genome shotgun (WGS) entry which is preliminary data.</text>
</comment>
<evidence type="ECO:0000313" key="4">
    <source>
        <dbReference type="Proteomes" id="UP000307768"/>
    </source>
</evidence>
<dbReference type="Pfam" id="PF01243">
    <property type="entry name" value="PNPOx_N"/>
    <property type="match status" value="1"/>
</dbReference>
<sequence>MTLDPTTIPSAVVDRLNGDDVIWLTTVNASGEPTPTPVWCVWADGQVWIRSQPEAAKIDHLAANPHVALNLNSDRTGGAVVVINGTGTVEDTMPSAVWDAYVQKYAQQISGLGFTPESFAESYSAPVKVSPARLRHW</sequence>
<dbReference type="GO" id="GO:0016627">
    <property type="term" value="F:oxidoreductase activity, acting on the CH-CH group of donors"/>
    <property type="evidence" value="ECO:0007669"/>
    <property type="project" value="TreeGrafter"/>
</dbReference>
<evidence type="ECO:0000256" key="1">
    <source>
        <dbReference type="ARBA" id="ARBA00023002"/>
    </source>
</evidence>
<reference evidence="3 4" key="1">
    <citation type="submission" date="2019-09" db="EMBL/GenBank/DDBJ databases">
        <title>Mumia zhuanghuii sp. nov. isolated from the intestinal contents of plateau pika (Ochotona curzoniae) in the Qinghai-Tibet plateau of China.</title>
        <authorList>
            <person name="Tian Z."/>
        </authorList>
    </citation>
    <scope>NUCLEOTIDE SEQUENCE [LARGE SCALE GENOMIC DNA]</scope>
    <source>
        <strain evidence="4">350</strain>
    </source>
</reference>
<dbReference type="GO" id="GO:0070967">
    <property type="term" value="F:coenzyme F420 binding"/>
    <property type="evidence" value="ECO:0007669"/>
    <property type="project" value="TreeGrafter"/>
</dbReference>
<dbReference type="SUPFAM" id="SSF50475">
    <property type="entry name" value="FMN-binding split barrel"/>
    <property type="match status" value="1"/>
</dbReference>
<keyword evidence="1 3" id="KW-0560">Oxidoreductase</keyword>
<protein>
    <submittedName>
        <fullName evidence="3">TIGR03667 family PPOX class F420-dependent oxidoreductase</fullName>
        <ecNumber evidence="3">1.-.-.-</ecNumber>
    </submittedName>
</protein>
<accession>A0A5Q6RRA6</accession>
<dbReference type="PANTHER" id="PTHR35176">
    <property type="entry name" value="HEME OXYGENASE HI_0854-RELATED"/>
    <property type="match status" value="1"/>
</dbReference>
<dbReference type="RefSeq" id="WP_149770765.1">
    <property type="nucleotide sequence ID" value="NZ_VDFQ02000005.1"/>
</dbReference>
<dbReference type="InterPro" id="IPR052019">
    <property type="entry name" value="F420H2_bilvrd_red/Heme_oxyg"/>
</dbReference>
<dbReference type="GO" id="GO:0005829">
    <property type="term" value="C:cytosol"/>
    <property type="evidence" value="ECO:0007669"/>
    <property type="project" value="TreeGrafter"/>
</dbReference>
<evidence type="ECO:0000313" key="3">
    <source>
        <dbReference type="EMBL" id="KAA1420596.1"/>
    </source>
</evidence>
<dbReference type="NCBIfam" id="TIGR03667">
    <property type="entry name" value="Rv3369"/>
    <property type="match status" value="1"/>
</dbReference>
<feature type="domain" description="Pyridoxamine 5'-phosphate oxidase N-terminal" evidence="2">
    <location>
        <begin position="10"/>
        <end position="135"/>
    </location>
</feature>